<evidence type="ECO:0000256" key="16">
    <source>
        <dbReference type="PROSITE-ProRule" id="PRU00043"/>
    </source>
</evidence>
<feature type="domain" description="Cadherin" evidence="19">
    <location>
        <begin position="1692"/>
        <end position="1794"/>
    </location>
</feature>
<evidence type="ECO:0000256" key="12">
    <source>
        <dbReference type="ARBA" id="ARBA00023180"/>
    </source>
</evidence>
<keyword evidence="7 16" id="KW-0106">Calcium</keyword>
<keyword evidence="4 18" id="KW-0812">Transmembrane</keyword>
<feature type="transmembrane region" description="Helical" evidence="18">
    <location>
        <begin position="2542"/>
        <end position="2568"/>
    </location>
</feature>
<dbReference type="Proteomes" id="UP000472271">
    <property type="component" value="Chromosome 13"/>
</dbReference>
<dbReference type="FunFam" id="2.60.40.60:FF:000153">
    <property type="entry name" value="Dachsous cadherin-related 2"/>
    <property type="match status" value="1"/>
</dbReference>
<feature type="domain" description="Cadherin" evidence="19">
    <location>
        <begin position="345"/>
        <end position="428"/>
    </location>
</feature>
<feature type="domain" description="Cadherin" evidence="19">
    <location>
        <begin position="2325"/>
        <end position="2429"/>
    </location>
</feature>
<dbReference type="PROSITE" id="PS00232">
    <property type="entry name" value="CADHERIN_1"/>
    <property type="match status" value="12"/>
</dbReference>
<evidence type="ECO:0000256" key="15">
    <source>
        <dbReference type="ARBA" id="ARBA00079083"/>
    </source>
</evidence>
<feature type="domain" description="Cadherin" evidence="19">
    <location>
        <begin position="852"/>
        <end position="957"/>
    </location>
</feature>
<dbReference type="FunFam" id="2.60.40.60:FF:000035">
    <property type="entry name" value="Protocadherin Fat 3"/>
    <property type="match status" value="2"/>
</dbReference>
<dbReference type="GO" id="GO:0007156">
    <property type="term" value="P:homophilic cell adhesion via plasma membrane adhesion molecules"/>
    <property type="evidence" value="ECO:0007669"/>
    <property type="project" value="InterPro"/>
</dbReference>
<dbReference type="GO" id="GO:0007163">
    <property type="term" value="P:establishment or maintenance of cell polarity"/>
    <property type="evidence" value="ECO:0007669"/>
    <property type="project" value="UniProtKB-ARBA"/>
</dbReference>
<dbReference type="FunFam" id="2.60.40.60:FF:000020">
    <property type="entry name" value="Dachsous cadherin-related 1b"/>
    <property type="match status" value="6"/>
</dbReference>
<dbReference type="FunFam" id="2.60.40.60:FF:000201">
    <property type="entry name" value="Dachsous cadherin-related 1"/>
    <property type="match status" value="1"/>
</dbReference>
<evidence type="ECO:0000259" key="19">
    <source>
        <dbReference type="PROSITE" id="PS50268"/>
    </source>
</evidence>
<dbReference type="GO" id="GO:0005886">
    <property type="term" value="C:plasma membrane"/>
    <property type="evidence" value="ECO:0007669"/>
    <property type="project" value="UniProtKB-SubCell"/>
</dbReference>
<comment type="subunit">
    <text evidence="13">Heterophilic interaction with FAT4; this interaction affects their respective protein levels.</text>
</comment>
<accession>A0A673CDS3</accession>
<feature type="domain" description="Cadherin" evidence="19">
    <location>
        <begin position="2000"/>
        <end position="2104"/>
    </location>
</feature>
<dbReference type="FunFam" id="2.60.40.60:FF:000254">
    <property type="entry name" value="Dachsous cadherin-related 1"/>
    <property type="match status" value="1"/>
</dbReference>
<feature type="region of interest" description="Disordered" evidence="17">
    <location>
        <begin position="2821"/>
        <end position="2842"/>
    </location>
</feature>
<keyword evidence="9 18" id="KW-1133">Transmembrane helix</keyword>
<feature type="domain" description="Cadherin" evidence="19">
    <location>
        <begin position="429"/>
        <end position="535"/>
    </location>
</feature>
<sequence>QDILYLVAVHSPMVLGTLELQLDEEQPAGTIVGDISAGLPPGITASLYFISDHEGTGVGSDLDIDESTGIIKTAKVLDREVRDRYNFIAVTMTGVTVEVTIKVNDINDHAPTFQRRRTTFKIPEQTAIGTRFPIEPAVDADKGQLTTQGYLIKDGNVGQAFTLETRRGSNEVLYLDLVVNAILDREKRSTYTLSLEAFDGGSPKRTDQMTLDITIQDINDNAPVFNQSRYHAIISENLQPGSNILQVFATDADEGDNGVVLYEINRRQSDPDRYFVVDSRTGIITLNKPLDFEMRRVHELVVQAQDNATQPEVTNAFVTIHVRDYNDNQPTMTIIFLSEDGSPRISEGAQPGQYVARISVTDPDYGEYANVNVSLEGGDGKFALTTKDSIIYLICLRVMATDSGTPPLRAESSFVIQVTDVNDNPPLFDQPVYRQVIPEVVFPGSFVLQVTARDKDQGPNGDINYSILQDKGAYSSWFSIDSVTGIITTLSQLDYEKNPYPSITVVAADRGKPPLSSTAVVNIVLQDINDNEPVFEKNFYNVSIKENTAPGTCILEVTATDADGGSFGTITYTLGSGISSAAPSQFTISKETGQICTSATVDRDQGPASYDFTVTAVDGGGLSSVAYVRVDLVDINDNRPAFYPVNYAVSLSTQSAPGTSVVRVTAYDADSGDNGKITYKTIPGGASPYFTLNKDTGVISLSRSVYGKANSVIPMVISAQDGGGLVALVNAKVNISVVAGLVAPPVFEQTQYYFTVLEDVLRGTTVGTVQANTKTGTSRDISYTISSGDPSGYFTVDPDTGALRTSRSLDHEAQSALDLEVQARSGNPPAFGQTRVHITIADVNDNPPVFLPSSSESLLLPEHTEIGTVVYRVQAEDSDSGANGQLTFDLSSPSGIQRAFSIERTTGDIRLVGTLNFESTPRYDLQVIAKDNGVPQLSATLTLLVHVQAENDHGPVFDTLTYRVELKEGTQINTRFLQVRALNRESPGSAHFSPLAYHLRPDGDAAGFGIAADSGWLFVKSAVDREVKDMYLLTVLASAGHGQMKKTGSATVRISVTDENDNAPKLTQERVFMAVRENLPAGTGFGHVTATDRDSGPNGRLSYRLLHPDRHFQINSQTGEISTRTTLDREQQSSFQLLVLVQDGGSPSRSATGTAFITVLDDNDNDPTFTHSSLGKNLIIQVGPITETERKHWEEIRIYASNIQCWEGPRAERFSLNPNTGELRSSSPLSHSERAEYTLTVTATDRGLPPRSTSCSLTIQMLCVHVIDVNDEVPWFEDNQYEAQILENLPPGSSVLTVSASDLDQGTNGQVTYGGVSEEYFSINPATGVITTTKSLDRELQEHYTVTVYAKDGGLPPNYAKATVRIRILDENDNAPVFGRLYYTIDVPENLEAMPLLTLRATDQDVGESGAITYKITAGDPSRDFRVDKQTGVLSTSRPLDREKRAGYTITVTAEDQGQPPLSTTTTVEVIVLDINDHSPQFESSTYTADISEDVPIGSLVVEVKAIDLDQGPNSQVVYFLGHGTQSMFIIDQNTGRIITAAPLDRERTASYTFEVCAIDSSPANPRNSTAQITVYVQDVNDNAPFFILDPLIVNISANSVSSRRVLATMRAEDKDFGANGSVFYRFANPVRGFTINSLTGDIQATEKLQTLTQSQRTLIVQAMDQGNPAQSSLGVVIIYIREQNYRGIRFSRTARDVSLQENAAKGTVVTQTQAQYPDGSQSGISYSIFSGNRIQSFGINAITGEIWVQKSEGLDFEETPKLRLVVKAETASSSSYMAVNLILQDVNDNLPRFQLQNYVAYIREAQGYDFPIIQVSADDLDQGQNGQVTYSIRSSSMSGLFKIDPLTGSISTAAIMDREIWTQTKLVVTATDRGTPRLAGSATLTVIIIDLNDNSPMIPLPREIRVPEDTLIGTIITQVTGNDVDSGPALSYTLHLDMASEGMFGIHRYGGGVSLTGPLDYEKRTWYTLTIHSSDSRHQSEANLTVLVDDVNDNTPTFTQDLYQVTVSEHLPAGSVVVTVTATDNDSGENGKITYRIMSATRGVFHIDPNNGTIFVKQNIEFDFENPSILVLIEARDHGTPSLSSIATVQVQVSDINDNAPIFHQSEYRATVSEDGLPGSTVLTLEAMDGDLSRDNCGFDFAIASGNSGNAFQIESSVRFLEGRGFQTVGSLILVEELDFEAVPRYNLTVVVSDRGIPQRSSSVPILISITDANDNPPAFSRAEYSVVLNEGAAAGTEILHLSATDPDSAPNGEVQYSISSGDEKSLFQVDRWTGALRLQRPLDSETQSSHLIVVQATDGQGHYAFAPVSVEVKDINDNRPFFPLKQVTASIRENQPKNALVTILHAIDRDRGVFGQLKYFMLDNPKEGKDVFLVNQTSGEVRTRSVFDFEKINSFYFAVVAMDAGNYSATVTVQVYVTGEDEYDPVFTSSEFSFEVPEGAKKGQIIGKVQAKDEDGGVDGVVLYSLLESSPYFEVHKSTGEISLKMDSHSRHVSRSKREVRQMTLDVTAHSPLETSRIAVAKVVLDVTHTNFGLNTDMNMLLVSVIAVSLGTIVILIIIAVALFFIKLRRRKKDQKKHGRTPTSGTMMHRFEETKIAANEIIYHQALPGYTTDQSGNNAGPYTRGGSLDPSHSSGRGSAEAEAAEDDEIRMINEYPRVSSISSSMQERISARGPDSGIQQDADQLSDVSCEPSIDASQWFKGKKMGSLNGTLLSGQVPVYRDEGGGYVGVGRGLSISHPKDYTFPEDGKPAVDGSLTAIVASDEELRGSYNWDYLLNWCPQFQPLANVFTEIARLKDETAPPHPRRSFHKAKAESRIDPPPLITSVAHPGAKTVPPKPAVGRTFPHLASLRRSPISGEGSISSVAMSPSFSPSLSPLAARSPAITPFSVSQGPSASIISTTEHNLEHSEEAELRI</sequence>
<reference evidence="20" key="3">
    <citation type="submission" date="2025-09" db="UniProtKB">
        <authorList>
            <consortium name="Ensembl"/>
        </authorList>
    </citation>
    <scope>IDENTIFICATION</scope>
</reference>
<dbReference type="CDD" id="cd11304">
    <property type="entry name" value="Cadherin_repeat"/>
    <property type="match status" value="22"/>
</dbReference>
<keyword evidence="21" id="KW-1185">Reference proteome</keyword>
<dbReference type="PANTHER" id="PTHR24026:SF126">
    <property type="entry name" value="PROTOCADHERIN FAT 4"/>
    <property type="match status" value="1"/>
</dbReference>
<evidence type="ECO:0000256" key="3">
    <source>
        <dbReference type="ARBA" id="ARBA00022536"/>
    </source>
</evidence>
<dbReference type="FunFam" id="2.60.40.60:FF:000102">
    <property type="entry name" value="Dachsous cadherin-related 1b"/>
    <property type="match status" value="1"/>
</dbReference>
<keyword evidence="12" id="KW-0325">Glycoprotein</keyword>
<dbReference type="FunFam" id="2.60.40.60:FF:000319">
    <property type="entry name" value="FAT atypical cadherin 1b"/>
    <property type="match status" value="1"/>
</dbReference>
<dbReference type="FunFam" id="2.60.40.60:FF:000226">
    <property type="entry name" value="Dachsous, isoform B"/>
    <property type="match status" value="1"/>
</dbReference>
<dbReference type="SUPFAM" id="SSF49313">
    <property type="entry name" value="Cadherin-like"/>
    <property type="match status" value="24"/>
</dbReference>
<evidence type="ECO:0000256" key="7">
    <source>
        <dbReference type="ARBA" id="ARBA00022837"/>
    </source>
</evidence>
<dbReference type="FunFam" id="2.60.40.60:FF:000158">
    <property type="entry name" value="Dachsous cadherin-related 1"/>
    <property type="match status" value="1"/>
</dbReference>
<feature type="domain" description="Cadherin" evidence="19">
    <location>
        <begin position="1483"/>
        <end position="1587"/>
    </location>
</feature>
<dbReference type="FunFam" id="2.60.40.60:FF:000058">
    <property type="entry name" value="FAT atypical cadherin 3"/>
    <property type="match status" value="1"/>
</dbReference>
<protein>
    <recommendedName>
        <fullName evidence="14">Protocadherin-16</fullName>
    </recommendedName>
    <alternativeName>
        <fullName evidence="15">Protein dachsous homolog 1</fullName>
    </alternativeName>
</protein>
<dbReference type="FunFam" id="2.60.40.60:FF:000104">
    <property type="entry name" value="cadherin-23 isoform X1"/>
    <property type="match status" value="1"/>
</dbReference>
<evidence type="ECO:0000256" key="9">
    <source>
        <dbReference type="ARBA" id="ARBA00022989"/>
    </source>
</evidence>
<feature type="domain" description="Cadherin" evidence="19">
    <location>
        <begin position="1899"/>
        <end position="1999"/>
    </location>
</feature>
<dbReference type="PRINTS" id="PR00205">
    <property type="entry name" value="CADHERIN"/>
</dbReference>
<dbReference type="Gene3D" id="2.60.40.60">
    <property type="entry name" value="Cadherins"/>
    <property type="match status" value="24"/>
</dbReference>
<evidence type="ECO:0000256" key="13">
    <source>
        <dbReference type="ARBA" id="ARBA00062150"/>
    </source>
</evidence>
<keyword evidence="3" id="KW-0245">EGF-like domain</keyword>
<dbReference type="InterPro" id="IPR015919">
    <property type="entry name" value="Cadherin-like_sf"/>
</dbReference>
<dbReference type="Pfam" id="PF00028">
    <property type="entry name" value="Cadherin"/>
    <property type="match status" value="22"/>
</dbReference>
<keyword evidence="10 18" id="KW-0472">Membrane</keyword>
<evidence type="ECO:0000256" key="10">
    <source>
        <dbReference type="ARBA" id="ARBA00023136"/>
    </source>
</evidence>
<reference evidence="20" key="1">
    <citation type="submission" date="2019-06" db="EMBL/GenBank/DDBJ databases">
        <authorList>
            <consortium name="Wellcome Sanger Institute Data Sharing"/>
        </authorList>
    </citation>
    <scope>NUCLEOTIDE SEQUENCE [LARGE SCALE GENOMIC DNA]</scope>
</reference>
<evidence type="ECO:0000256" key="18">
    <source>
        <dbReference type="SAM" id="Phobius"/>
    </source>
</evidence>
<dbReference type="PANTHER" id="PTHR24026">
    <property type="entry name" value="FAT ATYPICAL CADHERIN-RELATED"/>
    <property type="match status" value="1"/>
</dbReference>
<evidence type="ECO:0000256" key="17">
    <source>
        <dbReference type="SAM" id="MobiDB-lite"/>
    </source>
</evidence>
<keyword evidence="2" id="KW-1003">Cell membrane</keyword>
<dbReference type="FunFam" id="2.60.40.60:FF:000417">
    <property type="entry name" value="Dachsous cadherin-related 1a"/>
    <property type="match status" value="1"/>
</dbReference>
<dbReference type="FunFam" id="2.60.40.60:FF:000465">
    <property type="entry name" value="Dachsous cadherin-related 1a"/>
    <property type="match status" value="1"/>
</dbReference>
<feature type="domain" description="Cadherin" evidence="19">
    <location>
        <begin position="1214"/>
        <end position="1276"/>
    </location>
</feature>
<feature type="domain" description="Cadherin" evidence="19">
    <location>
        <begin position="1277"/>
        <end position="1378"/>
    </location>
</feature>
<dbReference type="FunFam" id="2.60.40.60:FF:000377">
    <property type="entry name" value="Dachsous cadherin-related 1a"/>
    <property type="match status" value="1"/>
</dbReference>
<evidence type="ECO:0000313" key="21">
    <source>
        <dbReference type="Proteomes" id="UP000472271"/>
    </source>
</evidence>
<evidence type="ECO:0000256" key="2">
    <source>
        <dbReference type="ARBA" id="ARBA00022475"/>
    </source>
</evidence>
<organism evidence="20 21">
    <name type="scientific">Sphaeramia orbicularis</name>
    <name type="common">orbiculate cardinalfish</name>
    <dbReference type="NCBI Taxonomy" id="375764"/>
    <lineage>
        <taxon>Eukaryota</taxon>
        <taxon>Metazoa</taxon>
        <taxon>Chordata</taxon>
        <taxon>Craniata</taxon>
        <taxon>Vertebrata</taxon>
        <taxon>Euteleostomi</taxon>
        <taxon>Actinopterygii</taxon>
        <taxon>Neopterygii</taxon>
        <taxon>Teleostei</taxon>
        <taxon>Neoteleostei</taxon>
        <taxon>Acanthomorphata</taxon>
        <taxon>Gobiaria</taxon>
        <taxon>Kurtiformes</taxon>
        <taxon>Apogonoidei</taxon>
        <taxon>Apogonidae</taxon>
        <taxon>Apogoninae</taxon>
        <taxon>Sphaeramia</taxon>
    </lineage>
</organism>
<feature type="region of interest" description="Disordered" evidence="17">
    <location>
        <begin position="2615"/>
        <end position="2683"/>
    </location>
</feature>
<name>A0A673CDS3_9TELE</name>
<dbReference type="FunFam" id="2.60.40.60:FF:000140">
    <property type="entry name" value="Dachsous cadherin-related 1"/>
    <property type="match status" value="1"/>
</dbReference>
<dbReference type="PROSITE" id="PS50268">
    <property type="entry name" value="CADHERIN_2"/>
    <property type="match status" value="24"/>
</dbReference>
<dbReference type="GO" id="GO:0005509">
    <property type="term" value="F:calcium ion binding"/>
    <property type="evidence" value="ECO:0007669"/>
    <property type="project" value="UniProtKB-UniRule"/>
</dbReference>
<feature type="domain" description="Cadherin" evidence="19">
    <location>
        <begin position="536"/>
        <end position="642"/>
    </location>
</feature>
<evidence type="ECO:0000256" key="1">
    <source>
        <dbReference type="ARBA" id="ARBA00004251"/>
    </source>
</evidence>
<feature type="domain" description="Cadherin" evidence="19">
    <location>
        <begin position="1379"/>
        <end position="1482"/>
    </location>
</feature>
<feature type="domain" description="Cadherin" evidence="19">
    <location>
        <begin position="643"/>
        <end position="747"/>
    </location>
</feature>
<keyword evidence="6" id="KW-0677">Repeat</keyword>
<dbReference type="GO" id="GO:0016477">
    <property type="term" value="P:cell migration"/>
    <property type="evidence" value="ECO:0007669"/>
    <property type="project" value="UniProtKB-ARBA"/>
</dbReference>
<dbReference type="InterPro" id="IPR002126">
    <property type="entry name" value="Cadherin-like_dom"/>
</dbReference>
<evidence type="ECO:0000256" key="14">
    <source>
        <dbReference type="ARBA" id="ARBA00072299"/>
    </source>
</evidence>
<dbReference type="GO" id="GO:0003183">
    <property type="term" value="P:mitral valve morphogenesis"/>
    <property type="evidence" value="ECO:0007669"/>
    <property type="project" value="UniProtKB-ARBA"/>
</dbReference>
<feature type="domain" description="Cadherin" evidence="19">
    <location>
        <begin position="226"/>
        <end position="332"/>
    </location>
</feature>
<dbReference type="SMART" id="SM00112">
    <property type="entry name" value="CA"/>
    <property type="match status" value="24"/>
</dbReference>
<evidence type="ECO:0000256" key="8">
    <source>
        <dbReference type="ARBA" id="ARBA00022889"/>
    </source>
</evidence>
<evidence type="ECO:0000256" key="6">
    <source>
        <dbReference type="ARBA" id="ARBA00022737"/>
    </source>
</evidence>
<gene>
    <name evidence="20" type="primary">LOC115432007</name>
</gene>
<keyword evidence="8" id="KW-0130">Cell adhesion</keyword>
<feature type="domain" description="Cadherin" evidence="19">
    <location>
        <begin position="1588"/>
        <end position="1691"/>
    </location>
</feature>
<evidence type="ECO:0000313" key="20">
    <source>
        <dbReference type="Ensembl" id="ENSSORP00005050253.1"/>
    </source>
</evidence>
<dbReference type="FunFam" id="2.60.40.60:FF:000116">
    <property type="entry name" value="Dachsous cadherin-related 2"/>
    <property type="match status" value="1"/>
</dbReference>
<feature type="domain" description="Cadherin" evidence="19">
    <location>
        <begin position="958"/>
        <end position="1066"/>
    </location>
</feature>
<feature type="domain" description="Cadherin" evidence="19">
    <location>
        <begin position="2222"/>
        <end position="2324"/>
    </location>
</feature>
<dbReference type="Ensembl" id="ENSSORT00005051462.1">
    <property type="protein sequence ID" value="ENSSORP00005050253.1"/>
    <property type="gene ID" value="ENSSORG00005022790.1"/>
</dbReference>
<evidence type="ECO:0000256" key="5">
    <source>
        <dbReference type="ARBA" id="ARBA00022729"/>
    </source>
</evidence>
<feature type="domain" description="Cadherin" evidence="19">
    <location>
        <begin position="2430"/>
        <end position="2534"/>
    </location>
</feature>
<evidence type="ECO:0000256" key="11">
    <source>
        <dbReference type="ARBA" id="ARBA00023157"/>
    </source>
</evidence>
<feature type="domain" description="Cadherin" evidence="19">
    <location>
        <begin position="14"/>
        <end position="113"/>
    </location>
</feature>
<proteinExistence type="predicted"/>
<feature type="domain" description="Cadherin" evidence="19">
    <location>
        <begin position="2105"/>
        <end position="2221"/>
    </location>
</feature>
<feature type="domain" description="Cadherin" evidence="19">
    <location>
        <begin position="1795"/>
        <end position="1899"/>
    </location>
</feature>
<keyword evidence="5" id="KW-0732">Signal</keyword>
<dbReference type="InterPro" id="IPR020894">
    <property type="entry name" value="Cadherin_CS"/>
</dbReference>
<evidence type="ECO:0000256" key="4">
    <source>
        <dbReference type="ARBA" id="ARBA00022692"/>
    </source>
</evidence>
<feature type="domain" description="Cadherin" evidence="19">
    <location>
        <begin position="1067"/>
        <end position="1169"/>
    </location>
</feature>
<feature type="domain" description="Cadherin" evidence="19">
    <location>
        <begin position="114"/>
        <end position="225"/>
    </location>
</feature>
<feature type="domain" description="Cadherin" evidence="19">
    <location>
        <begin position="748"/>
        <end position="850"/>
    </location>
</feature>
<reference evidence="20" key="2">
    <citation type="submission" date="2025-08" db="UniProtKB">
        <authorList>
            <consortium name="Ensembl"/>
        </authorList>
    </citation>
    <scope>IDENTIFICATION</scope>
</reference>
<dbReference type="FunFam" id="2.60.40.60:FF:000007">
    <property type="entry name" value="Protocadherin alpha 2"/>
    <property type="match status" value="1"/>
</dbReference>
<comment type="subcellular location">
    <subcellularLocation>
        <location evidence="1">Cell membrane</location>
        <topology evidence="1">Single-pass type I membrane protein</topology>
    </subcellularLocation>
</comment>
<keyword evidence="11" id="KW-1015">Disulfide bond</keyword>